<proteinExistence type="predicted"/>
<evidence type="ECO:0000313" key="2">
    <source>
        <dbReference type="Proteomes" id="UP001176429"/>
    </source>
</evidence>
<sequence>MSTAKLPVRQFRCRIEELGPLDQMVRAMFMTNKADYAKASPDYADPDFLKGWDEKQEAFEKLVPTTARRATDTEVTAAMTTVAKSLREPLNFLNIRLNRVAKDKSLTVAVDKFGVVEVRNEITTSDMEGLDGALKYLIQMLQTPQNLTVLTAQGHTDTDTQAFIDARQQVRDFNTAQNSNQNSALELTEDNIKAGNALWEYVAEVLETGRLLYKESQPKKARTFTLATLMKRIRREQGNGGGDGGEE</sequence>
<organism evidence="1 2">
    <name type="scientific">Hymenobacter aranciens</name>
    <dbReference type="NCBI Taxonomy" id="3063996"/>
    <lineage>
        <taxon>Bacteria</taxon>
        <taxon>Pseudomonadati</taxon>
        <taxon>Bacteroidota</taxon>
        <taxon>Cytophagia</taxon>
        <taxon>Cytophagales</taxon>
        <taxon>Hymenobacteraceae</taxon>
        <taxon>Hymenobacter</taxon>
    </lineage>
</organism>
<evidence type="ECO:0000313" key="1">
    <source>
        <dbReference type="EMBL" id="MDO7876690.1"/>
    </source>
</evidence>
<name>A0ABT9BEK3_9BACT</name>
<keyword evidence="2" id="KW-1185">Reference proteome</keyword>
<dbReference type="RefSeq" id="WP_305008070.1">
    <property type="nucleotide sequence ID" value="NZ_JAUQSY010000013.1"/>
</dbReference>
<dbReference type="EMBL" id="JAUQSY010000013">
    <property type="protein sequence ID" value="MDO7876690.1"/>
    <property type="molecule type" value="Genomic_DNA"/>
</dbReference>
<protein>
    <submittedName>
        <fullName evidence="1">Uncharacterized protein</fullName>
    </submittedName>
</protein>
<gene>
    <name evidence="1" type="ORF">Q5H93_18235</name>
</gene>
<reference evidence="1" key="1">
    <citation type="submission" date="2023-07" db="EMBL/GenBank/DDBJ databases">
        <authorList>
            <person name="Kim M.K."/>
        </authorList>
    </citation>
    <scope>NUCLEOTIDE SEQUENCE</scope>
    <source>
        <strain evidence="1">ASUV-10-1</strain>
    </source>
</reference>
<dbReference type="Proteomes" id="UP001176429">
    <property type="component" value="Unassembled WGS sequence"/>
</dbReference>
<accession>A0ABT9BEK3</accession>
<comment type="caution">
    <text evidence="1">The sequence shown here is derived from an EMBL/GenBank/DDBJ whole genome shotgun (WGS) entry which is preliminary data.</text>
</comment>